<sequence length="900" mass="101352">MSMDAKKLRSIYDAIDIGSYKLAVQTCNKLLKKSPNSGLIKALKSLALLRSTKLDEAISLCDEVLATKPTDEDTLLILTQVLRHLERHEDIITLFDDAFKKQPTNEELGTQAFMAMIRIGGWKAAQQVSLKMSKTFRDPRLLYWCIMCTVLQAEDPTTPAATKPILLSLALRLLSNATIPSLSTPDKFHLHLSILLGHEPPQLDEARRLLETEQGTRLREVSLTVEELRRTVWNKLGLWEEERELCMKGLQNGDRNWIVFLSFIESTFALISPRDDKEGPETTLALTSPPSQLLGKTRDFLASISQKDGAGERGGHLALLEIEKRARARNIALATSLLVLLQDYFNIFGDKSCCFEDLKPYLDLLAAEESDVWLQFLQTVPISVESIHELRRTINVQKFSRYVKPVPGDADTESSNATLFLSLYFQALPLGNDLPDTELQPADDLILLAGNALVSGWLISNDYALLLQAICILEYALQRSKHNYQFHLLLVRLYHLMGAPNLAMEHYRAMDIKQTQCDTLSHFVLARASTFSTANNGDLSLIAECLEATHIYQSNTLETPEMLTKAFQFEKYSQIREFIEFEDLLDNSLQRDLIKIEHLRMRFVLEPPTQDTLPMELQELDFVFYKNDHHDNRDYSVLPEYQSKSSSLDSQTSLGPRPSLNYFNVFTKLYMRAMSKATDPDFHSPNLTAFTEAERAELTEHERSFVLFSHTLSSWLSPQEKPPNQDTPAEDTPPAVNEHDIPVVIGTAEAAIKFFDDSLASIKRAIEDTTSLPWEALHIASLAQEALVLLGIQAMPFLTTTGKKKVDSQLVQAIKSVRAKATSTLLDIATELIQYGEQEGAPDRRRALAKECEVIQSSNGLDHDFVYGIVKKLTDSRRATFSNFGKGINKQSKGARVVEA</sequence>
<comment type="similarity">
    <text evidence="1">Belongs to the MDM20/NAA25 family.</text>
</comment>
<dbReference type="OrthoDB" id="1874341at2759"/>
<dbReference type="STRING" id="930990.A0A067LXH6"/>
<dbReference type="InterPro" id="IPR019183">
    <property type="entry name" value="NAA25_NatB_aux_su"/>
</dbReference>
<dbReference type="EMBL" id="KL198116">
    <property type="protein sequence ID" value="KDQ07045.1"/>
    <property type="molecule type" value="Genomic_DNA"/>
</dbReference>
<evidence type="ECO:0000313" key="3">
    <source>
        <dbReference type="EMBL" id="KDQ07045.1"/>
    </source>
</evidence>
<evidence type="ECO:0000256" key="2">
    <source>
        <dbReference type="SAM" id="MobiDB-lite"/>
    </source>
</evidence>
<evidence type="ECO:0000313" key="4">
    <source>
        <dbReference type="Proteomes" id="UP000027195"/>
    </source>
</evidence>
<dbReference type="HOGENOM" id="CLU_008075_1_0_1"/>
<dbReference type="SUPFAM" id="SSF48452">
    <property type="entry name" value="TPR-like"/>
    <property type="match status" value="1"/>
</dbReference>
<dbReference type="Gene3D" id="1.25.40.1040">
    <property type="match status" value="1"/>
</dbReference>
<dbReference type="FunCoup" id="A0A067LXH6">
    <property type="interactions" value="646"/>
</dbReference>
<gene>
    <name evidence="3" type="ORF">BOTBODRAFT_39097</name>
</gene>
<accession>A0A067LXH6</accession>
<feature type="region of interest" description="Disordered" evidence="2">
    <location>
        <begin position="716"/>
        <end position="737"/>
    </location>
</feature>
<keyword evidence="4" id="KW-1185">Reference proteome</keyword>
<organism evidence="3 4">
    <name type="scientific">Botryobasidium botryosum (strain FD-172 SS1)</name>
    <dbReference type="NCBI Taxonomy" id="930990"/>
    <lineage>
        <taxon>Eukaryota</taxon>
        <taxon>Fungi</taxon>
        <taxon>Dikarya</taxon>
        <taxon>Basidiomycota</taxon>
        <taxon>Agaricomycotina</taxon>
        <taxon>Agaricomycetes</taxon>
        <taxon>Cantharellales</taxon>
        <taxon>Botryobasidiaceae</taxon>
        <taxon>Botryobasidium</taxon>
    </lineage>
</organism>
<dbReference type="AlphaFoldDB" id="A0A067LXH6"/>
<evidence type="ECO:0000256" key="1">
    <source>
        <dbReference type="ARBA" id="ARBA00006298"/>
    </source>
</evidence>
<dbReference type="Pfam" id="PF09797">
    <property type="entry name" value="NatB_MDM20"/>
    <property type="match status" value="1"/>
</dbReference>
<dbReference type="PANTHER" id="PTHR22767">
    <property type="entry name" value="N-TERMINAL ACETYLTRANSFERASE-RELATED"/>
    <property type="match status" value="1"/>
</dbReference>
<dbReference type="Proteomes" id="UP000027195">
    <property type="component" value="Unassembled WGS sequence"/>
</dbReference>
<proteinExistence type="inferred from homology"/>
<reference evidence="4" key="1">
    <citation type="journal article" date="2014" name="Proc. Natl. Acad. Sci. U.S.A.">
        <title>Extensive sampling of basidiomycete genomes demonstrates inadequacy of the white-rot/brown-rot paradigm for wood decay fungi.</title>
        <authorList>
            <person name="Riley R."/>
            <person name="Salamov A.A."/>
            <person name="Brown D.W."/>
            <person name="Nagy L.G."/>
            <person name="Floudas D."/>
            <person name="Held B.W."/>
            <person name="Levasseur A."/>
            <person name="Lombard V."/>
            <person name="Morin E."/>
            <person name="Otillar R."/>
            <person name="Lindquist E.A."/>
            <person name="Sun H."/>
            <person name="LaButti K.M."/>
            <person name="Schmutz J."/>
            <person name="Jabbour D."/>
            <person name="Luo H."/>
            <person name="Baker S.E."/>
            <person name="Pisabarro A.G."/>
            <person name="Walton J.D."/>
            <person name="Blanchette R.A."/>
            <person name="Henrissat B."/>
            <person name="Martin F."/>
            <person name="Cullen D."/>
            <person name="Hibbett D.S."/>
            <person name="Grigoriev I.V."/>
        </authorList>
    </citation>
    <scope>NUCLEOTIDE SEQUENCE [LARGE SCALE GENOMIC DNA]</scope>
    <source>
        <strain evidence="4">FD-172 SS1</strain>
    </source>
</reference>
<dbReference type="PANTHER" id="PTHR22767:SF3">
    <property type="entry name" value="N-ALPHA-ACETYLTRANSFERASE 25, NATB AUXILIARY SUBUNIT"/>
    <property type="match status" value="1"/>
</dbReference>
<protein>
    <submittedName>
        <fullName evidence="3">Uncharacterized protein</fullName>
    </submittedName>
</protein>
<feature type="compositionally biased region" description="Polar residues" evidence="2">
    <location>
        <begin position="716"/>
        <end position="727"/>
    </location>
</feature>
<dbReference type="InterPro" id="IPR011990">
    <property type="entry name" value="TPR-like_helical_dom_sf"/>
</dbReference>
<dbReference type="GO" id="GO:0031416">
    <property type="term" value="C:NatB complex"/>
    <property type="evidence" value="ECO:0007669"/>
    <property type="project" value="TreeGrafter"/>
</dbReference>
<dbReference type="InParanoid" id="A0A067LXH6"/>
<name>A0A067LXH6_BOTB1</name>